<dbReference type="EMBL" id="LAZR01065493">
    <property type="protein sequence ID" value="KKK55436.1"/>
    <property type="molecule type" value="Genomic_DNA"/>
</dbReference>
<comment type="caution">
    <text evidence="3">The sequence shown here is derived from an EMBL/GenBank/DDBJ whole genome shotgun (WGS) entry which is preliminary data.</text>
</comment>
<dbReference type="PROSITE" id="PS50106">
    <property type="entry name" value="PDZ"/>
    <property type="match status" value="2"/>
</dbReference>
<dbReference type="InterPro" id="IPR036034">
    <property type="entry name" value="PDZ_sf"/>
</dbReference>
<protein>
    <recommendedName>
        <fullName evidence="2">PDZ domain-containing protein</fullName>
    </recommendedName>
</protein>
<feature type="domain" description="PDZ" evidence="2">
    <location>
        <begin position="1"/>
        <end position="39"/>
    </location>
</feature>
<dbReference type="PANTHER" id="PTHR42837">
    <property type="entry name" value="REGULATOR OF SIGMA-E PROTEASE RSEP"/>
    <property type="match status" value="1"/>
</dbReference>
<dbReference type="SUPFAM" id="SSF50156">
    <property type="entry name" value="PDZ domain-like"/>
    <property type="match status" value="2"/>
</dbReference>
<accession>A0A0F8Z5T3</accession>
<name>A0A0F8Z5T3_9ZZZZ</name>
<reference evidence="3" key="1">
    <citation type="journal article" date="2015" name="Nature">
        <title>Complex archaea that bridge the gap between prokaryotes and eukaryotes.</title>
        <authorList>
            <person name="Spang A."/>
            <person name="Saw J.H."/>
            <person name="Jorgensen S.L."/>
            <person name="Zaremba-Niedzwiedzka K."/>
            <person name="Martijn J."/>
            <person name="Lind A.E."/>
            <person name="van Eijk R."/>
            <person name="Schleper C."/>
            <person name="Guy L."/>
            <person name="Ettema T.J."/>
        </authorList>
    </citation>
    <scope>NUCLEOTIDE SEQUENCE</scope>
</reference>
<dbReference type="InterPro" id="IPR001478">
    <property type="entry name" value="PDZ"/>
</dbReference>
<gene>
    <name evidence="3" type="ORF">LCGC14_3074570</name>
</gene>
<dbReference type="PANTHER" id="PTHR42837:SF2">
    <property type="entry name" value="MEMBRANE METALLOPROTEASE ARASP2, CHLOROPLASTIC-RELATED"/>
    <property type="match status" value="1"/>
</dbReference>
<evidence type="ECO:0000313" key="3">
    <source>
        <dbReference type="EMBL" id="KKK55436.1"/>
    </source>
</evidence>
<feature type="domain" description="PDZ" evidence="2">
    <location>
        <begin position="70"/>
        <end position="147"/>
    </location>
</feature>
<dbReference type="Pfam" id="PF13180">
    <property type="entry name" value="PDZ_2"/>
    <property type="match status" value="1"/>
</dbReference>
<dbReference type="SMART" id="SM00228">
    <property type="entry name" value="PDZ"/>
    <property type="match status" value="2"/>
</dbReference>
<dbReference type="GO" id="GO:0016020">
    <property type="term" value="C:membrane"/>
    <property type="evidence" value="ECO:0007669"/>
    <property type="project" value="InterPro"/>
</dbReference>
<organism evidence="3">
    <name type="scientific">marine sediment metagenome</name>
    <dbReference type="NCBI Taxonomy" id="412755"/>
    <lineage>
        <taxon>unclassified sequences</taxon>
        <taxon>metagenomes</taxon>
        <taxon>ecological metagenomes</taxon>
    </lineage>
</organism>
<dbReference type="Gene3D" id="2.30.42.10">
    <property type="match status" value="2"/>
</dbReference>
<evidence type="ECO:0000256" key="1">
    <source>
        <dbReference type="ARBA" id="ARBA00001947"/>
    </source>
</evidence>
<dbReference type="InterPro" id="IPR004387">
    <property type="entry name" value="Pept_M50_Zn"/>
</dbReference>
<comment type="cofactor">
    <cofactor evidence="1">
        <name>Zn(2+)</name>
        <dbReference type="ChEBI" id="CHEBI:29105"/>
    </cofactor>
</comment>
<dbReference type="GO" id="GO:0006508">
    <property type="term" value="P:proteolysis"/>
    <property type="evidence" value="ECO:0007669"/>
    <property type="project" value="InterPro"/>
</dbReference>
<dbReference type="GO" id="GO:0004222">
    <property type="term" value="F:metalloendopeptidase activity"/>
    <property type="evidence" value="ECO:0007669"/>
    <property type="project" value="InterPro"/>
</dbReference>
<proteinExistence type="predicted"/>
<evidence type="ECO:0000259" key="2">
    <source>
        <dbReference type="PROSITE" id="PS50106"/>
    </source>
</evidence>
<sequence>MVDRIIPGSPGAIAGLKTSDAIVALDGKPFERMATLELVASSFVGQIRRMSPGQNITLTVIRAGQSVELKMTLAELPQGPDDADRYVNEKLGFAVRDKVALDQHMITSPTGSIPGLLVLGVYPRTPAASAGLKAEDVITSVNGRQIKTVAVFRKIVSDALSEEPNKVITVRIHRDGEKPQVISIRPPSTVPSDSFDLPFGGLK</sequence>
<dbReference type="AlphaFoldDB" id="A0A0F8Z5T3"/>